<evidence type="ECO:0000256" key="3">
    <source>
        <dbReference type="ARBA" id="ARBA00022737"/>
    </source>
</evidence>
<dbReference type="InterPro" id="IPR003591">
    <property type="entry name" value="Leu-rich_rpt_typical-subtyp"/>
</dbReference>
<keyword evidence="13" id="KW-1185">Reference proteome</keyword>
<dbReference type="Gene3D" id="3.40.50.300">
    <property type="entry name" value="P-loop containing nucleotide triphosphate hydrolases"/>
    <property type="match status" value="1"/>
</dbReference>
<keyword evidence="5" id="KW-0611">Plant defense</keyword>
<dbReference type="PANTHER" id="PTHR36766">
    <property type="entry name" value="PLANT BROAD-SPECTRUM MILDEW RESISTANCE PROTEIN RPW8"/>
    <property type="match status" value="1"/>
</dbReference>
<dbReference type="SMART" id="SM00369">
    <property type="entry name" value="LRR_TYP"/>
    <property type="match status" value="4"/>
</dbReference>
<feature type="domain" description="R13L1/DRL21-like LRR repeat region" evidence="11">
    <location>
        <begin position="956"/>
        <end position="1071"/>
    </location>
</feature>
<dbReference type="InterPro" id="IPR002182">
    <property type="entry name" value="NB-ARC"/>
</dbReference>
<dbReference type="Gene3D" id="3.80.10.10">
    <property type="entry name" value="Ribonuclease Inhibitor"/>
    <property type="match status" value="3"/>
</dbReference>
<dbReference type="Gene3D" id="1.10.10.10">
    <property type="entry name" value="Winged helix-like DNA-binding domain superfamily/Winged helix DNA-binding domain"/>
    <property type="match status" value="1"/>
</dbReference>
<evidence type="ECO:0000313" key="12">
    <source>
        <dbReference type="EMBL" id="KAJ4781434.1"/>
    </source>
</evidence>
<keyword evidence="6" id="KW-0067">ATP-binding</keyword>
<dbReference type="PRINTS" id="PR00364">
    <property type="entry name" value="DISEASERSIST"/>
</dbReference>
<dbReference type="GO" id="GO:0005524">
    <property type="term" value="F:ATP binding"/>
    <property type="evidence" value="ECO:0007669"/>
    <property type="project" value="UniProtKB-KW"/>
</dbReference>
<dbReference type="SUPFAM" id="SSF52540">
    <property type="entry name" value="P-loop containing nucleoside triphosphate hydrolases"/>
    <property type="match status" value="1"/>
</dbReference>
<dbReference type="Gene3D" id="1.20.5.4130">
    <property type="match status" value="1"/>
</dbReference>
<reference evidence="12" key="1">
    <citation type="submission" date="2022-08" db="EMBL/GenBank/DDBJ databases">
        <authorList>
            <person name="Marques A."/>
        </authorList>
    </citation>
    <scope>NUCLEOTIDE SEQUENCE</scope>
    <source>
        <strain evidence="12">RhyPub2mFocal</strain>
        <tissue evidence="12">Leaves</tissue>
    </source>
</reference>
<dbReference type="Pfam" id="PF23598">
    <property type="entry name" value="LRR_14"/>
    <property type="match status" value="1"/>
</dbReference>
<dbReference type="InterPro" id="IPR058922">
    <property type="entry name" value="WHD_DRP"/>
</dbReference>
<dbReference type="InterPro" id="IPR001611">
    <property type="entry name" value="Leu-rich_rpt"/>
</dbReference>
<dbReference type="InterPro" id="IPR056789">
    <property type="entry name" value="LRR_R13L1-DRL21"/>
</dbReference>
<dbReference type="GO" id="GO:0002758">
    <property type="term" value="P:innate immune response-activating signaling pathway"/>
    <property type="evidence" value="ECO:0007669"/>
    <property type="project" value="UniProtKB-ARBA"/>
</dbReference>
<proteinExistence type="inferred from homology"/>
<dbReference type="GO" id="GO:0009626">
    <property type="term" value="P:plant-type hypersensitive response"/>
    <property type="evidence" value="ECO:0007669"/>
    <property type="project" value="UniProtKB-ARBA"/>
</dbReference>
<feature type="domain" description="Disease resistance R13L4/SHOC-2-like LRR" evidence="10">
    <location>
        <begin position="689"/>
        <end position="816"/>
    </location>
</feature>
<gene>
    <name evidence="12" type="ORF">LUZ62_065691</name>
</gene>
<dbReference type="Proteomes" id="UP001140206">
    <property type="component" value="Chromosome 3"/>
</dbReference>
<evidence type="ECO:0000256" key="4">
    <source>
        <dbReference type="ARBA" id="ARBA00022741"/>
    </source>
</evidence>
<comment type="caution">
    <text evidence="12">The sequence shown here is derived from an EMBL/GenBank/DDBJ whole genome shotgun (WGS) entry which is preliminary data.</text>
</comment>
<dbReference type="Pfam" id="PF25019">
    <property type="entry name" value="LRR_R13L1-DRL21"/>
    <property type="match status" value="1"/>
</dbReference>
<protein>
    <submittedName>
        <fullName evidence="12">Disease resistance protein RGA2</fullName>
    </submittedName>
</protein>
<evidence type="ECO:0000259" key="7">
    <source>
        <dbReference type="Pfam" id="PF00931"/>
    </source>
</evidence>
<comment type="similarity">
    <text evidence="1">Belongs to the disease resistance NB-LRR family.</text>
</comment>
<keyword evidence="4" id="KW-0547">Nucleotide-binding</keyword>
<feature type="domain" description="Disease resistance protein winged helix" evidence="9">
    <location>
        <begin position="461"/>
        <end position="532"/>
    </location>
</feature>
<dbReference type="FunFam" id="1.10.10.10:FF:000322">
    <property type="entry name" value="Probable disease resistance protein At1g63360"/>
    <property type="match status" value="1"/>
</dbReference>
<dbReference type="Gene3D" id="1.10.8.430">
    <property type="entry name" value="Helical domain of apoptotic protease-activating factors"/>
    <property type="match status" value="1"/>
</dbReference>
<name>A0AAV8EQ47_9POAL</name>
<feature type="domain" description="NB-ARC" evidence="7">
    <location>
        <begin position="173"/>
        <end position="379"/>
    </location>
</feature>
<evidence type="ECO:0000259" key="9">
    <source>
        <dbReference type="Pfam" id="PF23559"/>
    </source>
</evidence>
<dbReference type="GO" id="GO:0042742">
    <property type="term" value="P:defense response to bacterium"/>
    <property type="evidence" value="ECO:0007669"/>
    <property type="project" value="UniProtKB-ARBA"/>
</dbReference>
<dbReference type="GO" id="GO:0043531">
    <property type="term" value="F:ADP binding"/>
    <property type="evidence" value="ECO:0007669"/>
    <property type="project" value="InterPro"/>
</dbReference>
<evidence type="ECO:0000259" key="11">
    <source>
        <dbReference type="Pfam" id="PF25019"/>
    </source>
</evidence>
<dbReference type="InterPro" id="IPR042197">
    <property type="entry name" value="Apaf_helical"/>
</dbReference>
<dbReference type="SUPFAM" id="SSF52058">
    <property type="entry name" value="L domain-like"/>
    <property type="match status" value="3"/>
</dbReference>
<evidence type="ECO:0000256" key="1">
    <source>
        <dbReference type="ARBA" id="ARBA00008894"/>
    </source>
</evidence>
<organism evidence="12 13">
    <name type="scientific">Rhynchospora pubera</name>
    <dbReference type="NCBI Taxonomy" id="906938"/>
    <lineage>
        <taxon>Eukaryota</taxon>
        <taxon>Viridiplantae</taxon>
        <taxon>Streptophyta</taxon>
        <taxon>Embryophyta</taxon>
        <taxon>Tracheophyta</taxon>
        <taxon>Spermatophyta</taxon>
        <taxon>Magnoliopsida</taxon>
        <taxon>Liliopsida</taxon>
        <taxon>Poales</taxon>
        <taxon>Cyperaceae</taxon>
        <taxon>Cyperoideae</taxon>
        <taxon>Rhynchosporeae</taxon>
        <taxon>Rhynchospora</taxon>
    </lineage>
</organism>
<dbReference type="PANTHER" id="PTHR36766:SF40">
    <property type="entry name" value="DISEASE RESISTANCE PROTEIN RGA3"/>
    <property type="match status" value="1"/>
</dbReference>
<evidence type="ECO:0000259" key="8">
    <source>
        <dbReference type="Pfam" id="PF18052"/>
    </source>
</evidence>
<dbReference type="Pfam" id="PF23559">
    <property type="entry name" value="WHD_DRP"/>
    <property type="match status" value="1"/>
</dbReference>
<evidence type="ECO:0000256" key="2">
    <source>
        <dbReference type="ARBA" id="ARBA00022614"/>
    </source>
</evidence>
<dbReference type="InterPro" id="IPR036388">
    <property type="entry name" value="WH-like_DNA-bd_sf"/>
</dbReference>
<dbReference type="EMBL" id="JAMFTS010000003">
    <property type="protein sequence ID" value="KAJ4781434.1"/>
    <property type="molecule type" value="Genomic_DNA"/>
</dbReference>
<dbReference type="InterPro" id="IPR027417">
    <property type="entry name" value="P-loop_NTPase"/>
</dbReference>
<sequence length="1323" mass="149724">MVTGLGEILASAVVKELFSKLSSPLWEQLSLLWHFEHDLWEMKKTLLLLQTVLKDAEQKSFKDVSVCEWLKQLKFAAYDIEDLMCDCETSVPVKRDRFEKVRRFFTSSNPVIKNPIIANKMKKKRAKLVKIADKHKQFSFSGNPILGERDVIKERETFSKLDANHKTNTVGRESDTEEVMKLLLQEFGGNNISIIPITGLAGVGKTTLARLVFNDERVTRVFDLCVWVYVSMQFDLKVIGEKILSEAEMGGKKILSEAEMGGKKILSEAEMGDTKILSQVVVGGKQYHNLQEVTRLLAEVLCEKRYLIVLDDLWNVEGQHWDELEVMLQGGKSGSRIIVTARNENVTSFMADCLRPHRLQQVLSDTDCWKVFSQKAFRHSGTGSSQLINIGMEISRKCKGVPLAAESLGYIMCGKESVPLWEEVRDSDFWNLKGDNVLPSLKLSYYHLPSPLKLCFAYCAVFPKGEVIDKSKLIQEWIGLGFIHGQNENSNLESIGEEYVKELLGMSFFHVSEKHGKAKRELYMHHLVHDLASSVAQDEACTLDAEKLSKAVAKNTVCRYALLCNYDDKLKNKIALPKKIRALHFKDCSSIKLPSKLFSGTKHLRAINLSQCNTTKIPRLNHLKFLQYLETSPQIQELPKSINNLYSLRAINLSNSRLKELPLPTSLSKLHYLNLSGCSQFQSFPESINALHYLAYLNLSNCKNLTQLPASLFSNHRRLQVLDLSSNVRIQNLPESLGALVNLESLNLSSCCDLQMLPSSIGRLCKLQILDLSWCDGLHEIPESLGDLTNLKELKLYGCCSLGALPASFYKLGCLHVLDLAFCTKLVMLPELIGNLKNLEDLNLSGCMIRELPTSIGNIKRLRMLNLSNCKMLKKIPSCVNNPGLTLLTEGCPSRRVFRRQIQHNSLTDAEASTSASNNISYLNSTSASNNIAYLDSTSTSNNISHLEYQYPKPDELEITCLDVADIECVDRFKLHTKSEVRSLALYWPNYPCRLEADAVRDKVVLEKLLPHPNLKIFILDGYMAPSYPTWAMDTVFPNITQLTLRNLMSCDYLPPLWHLPNLIVLQISNMPRLKKVSMAVSADTQAFKQLSDLLLVDLPNLEEWSAALPGQNMASPPASDFEELIFPSLCNLIVERCPNLRFSPFIPKSMCYSIKESAGLLSFEGQIMGTSSTPVSVLQIKDCKLPPEEWIGLRHLTIVGDLVIDSCEKLHSLPESIRGLTYIKCLEIRDCNGLVTLPEWLADLRNLRMLYIYRCRNLYTLPERLQHHKSFNTLRVLKCGQDLVDRYAGRDKSKIDQIPRVYIAEHEGLELHWCRAEPRREQ</sequence>
<accession>A0AAV8EQ47</accession>
<dbReference type="Pfam" id="PF18052">
    <property type="entry name" value="Rx_N"/>
    <property type="match status" value="1"/>
</dbReference>
<dbReference type="InterPro" id="IPR032675">
    <property type="entry name" value="LRR_dom_sf"/>
</dbReference>
<evidence type="ECO:0000313" key="13">
    <source>
        <dbReference type="Proteomes" id="UP001140206"/>
    </source>
</evidence>
<evidence type="ECO:0000259" key="10">
    <source>
        <dbReference type="Pfam" id="PF23598"/>
    </source>
</evidence>
<dbReference type="Pfam" id="PF00931">
    <property type="entry name" value="NB-ARC"/>
    <property type="match status" value="1"/>
</dbReference>
<feature type="domain" description="Disease resistance N-terminal" evidence="8">
    <location>
        <begin position="13"/>
        <end position="100"/>
    </location>
</feature>
<dbReference type="InterPro" id="IPR055414">
    <property type="entry name" value="LRR_R13L4/SHOC2-like"/>
</dbReference>
<dbReference type="Pfam" id="PF00560">
    <property type="entry name" value="LRR_1"/>
    <property type="match status" value="1"/>
</dbReference>
<keyword evidence="2" id="KW-0433">Leucine-rich repeat</keyword>
<dbReference type="InterPro" id="IPR041118">
    <property type="entry name" value="Rx_N"/>
</dbReference>
<evidence type="ECO:0000256" key="5">
    <source>
        <dbReference type="ARBA" id="ARBA00022821"/>
    </source>
</evidence>
<evidence type="ECO:0000256" key="6">
    <source>
        <dbReference type="ARBA" id="ARBA00022840"/>
    </source>
</evidence>
<keyword evidence="3" id="KW-0677">Repeat</keyword>